<proteinExistence type="predicted"/>
<evidence type="ECO:0000313" key="3">
    <source>
        <dbReference type="Proteomes" id="UP000001565"/>
    </source>
</evidence>
<keyword evidence="1" id="KW-1133">Transmembrane helix</keyword>
<evidence type="ECO:0000313" key="2">
    <source>
        <dbReference type="EMBL" id="CAM80611.1"/>
    </source>
</evidence>
<dbReference type="AlphaFoldDB" id="A5CEL2"/>
<dbReference type="EMBL" id="AM494475">
    <property type="protein sequence ID" value="CAM80611.1"/>
    <property type="molecule type" value="Genomic_DNA"/>
</dbReference>
<name>A5CEL2_ORITB</name>
<reference evidence="2 3" key="1">
    <citation type="journal article" date="2007" name="Proc. Natl. Acad. Sci. U.S.A.">
        <title>The Orientia tsutsugamushi genome reveals massive proliferation of conjugative type IV secretion system and host-cell interaction genes.</title>
        <authorList>
            <person name="Cho N.-H."/>
            <person name="Kim H.-R."/>
            <person name="Lee J.-H."/>
            <person name="Kim S.-Y."/>
            <person name="Kim J."/>
            <person name="Cha S."/>
            <person name="Kim S.-Y."/>
            <person name="Darby A.C."/>
            <person name="Fuxelius H.-H."/>
            <person name="Yin J."/>
            <person name="Kim J.H."/>
            <person name="Kim J."/>
            <person name="Lee S.J."/>
            <person name="Koh Y.-S."/>
            <person name="Jang W.-J."/>
            <person name="Park K.-H."/>
            <person name="Andersson S.G.E."/>
            <person name="Choi M.-S."/>
            <person name="Kim I.-S."/>
        </authorList>
    </citation>
    <scope>NUCLEOTIDE SEQUENCE [LARGE SCALE GENOMIC DNA]</scope>
    <source>
        <strain evidence="2 3">Boryong</strain>
    </source>
</reference>
<dbReference type="HOGENOM" id="CLU_2570480_0_0_5"/>
<evidence type="ECO:0000256" key="1">
    <source>
        <dbReference type="SAM" id="Phobius"/>
    </source>
</evidence>
<dbReference type="Proteomes" id="UP000001565">
    <property type="component" value="Chromosome"/>
</dbReference>
<organism evidence="2 3">
    <name type="scientific">Orientia tsutsugamushi (strain Boryong)</name>
    <name type="common">Rickettsia tsutsugamushi</name>
    <dbReference type="NCBI Taxonomy" id="357244"/>
    <lineage>
        <taxon>Bacteria</taxon>
        <taxon>Pseudomonadati</taxon>
        <taxon>Pseudomonadota</taxon>
        <taxon>Alphaproteobacteria</taxon>
        <taxon>Rickettsiales</taxon>
        <taxon>Rickettsiaceae</taxon>
        <taxon>Rickettsieae</taxon>
        <taxon>Orientia</taxon>
    </lineage>
</organism>
<feature type="transmembrane region" description="Helical" evidence="1">
    <location>
        <begin position="12"/>
        <end position="34"/>
    </location>
</feature>
<feature type="transmembrane region" description="Helical" evidence="1">
    <location>
        <begin position="46"/>
        <end position="66"/>
    </location>
</feature>
<protein>
    <submittedName>
        <fullName evidence="2">Uncharacterized protein</fullName>
    </submittedName>
</protein>
<keyword evidence="1" id="KW-0472">Membrane</keyword>
<dbReference type="KEGG" id="ots:OTBS_1524"/>
<sequence>MIIAKSNVLLSNFLFYSLIFNTIRNFIKILYFFLLLPSVMLLWNSYSIFSISSDIASCAYSLNYYLRHKLKFILNIKKAIL</sequence>
<gene>
    <name evidence="2" type="ordered locus">OTBS_1524</name>
</gene>
<accession>A5CEL2</accession>
<keyword evidence="1" id="KW-0812">Transmembrane</keyword>